<dbReference type="Proteomes" id="UP001165960">
    <property type="component" value="Unassembled WGS sequence"/>
</dbReference>
<dbReference type="EMBL" id="QTSX02000713">
    <property type="protein sequence ID" value="KAJ9086659.1"/>
    <property type="molecule type" value="Genomic_DNA"/>
</dbReference>
<evidence type="ECO:0000313" key="2">
    <source>
        <dbReference type="Proteomes" id="UP001165960"/>
    </source>
</evidence>
<gene>
    <name evidence="1" type="ORF">DSO57_1001451</name>
</gene>
<sequence>MSAHNSSQTSLRQVYQDLMAGMTDQYCKVFMQMPRSSWVGFLNQLLPANSSQLRAQDCNTTVVGSKCGTIVHVEGEEEVDSIFAETEAPLIRLPCLGFEDLQDWSDDIVLKTASSLLETPSALFAKDKAVTPICSGAHYHGSYNVEQLIGEIDLCLHVTARDTSGFYFQHVYTITQCNQHVYEITCIWALEQSASPELPRTLGLDLQANTPHCFSLALCLFVQAVKDNLQLYLPLDVSVAHFMWYPPKACSSGAVSFTGCYLEHFCRLPISQRYSCQHATPTWNMYCLDTLL</sequence>
<evidence type="ECO:0000313" key="1">
    <source>
        <dbReference type="EMBL" id="KAJ9086659.1"/>
    </source>
</evidence>
<protein>
    <submittedName>
        <fullName evidence="1">Uncharacterized protein</fullName>
    </submittedName>
</protein>
<keyword evidence="2" id="KW-1185">Reference proteome</keyword>
<proteinExistence type="predicted"/>
<reference evidence="1" key="1">
    <citation type="submission" date="2022-04" db="EMBL/GenBank/DDBJ databases">
        <title>Genome of the entomopathogenic fungus Entomophthora muscae.</title>
        <authorList>
            <person name="Elya C."/>
            <person name="Lovett B.R."/>
            <person name="Lee E."/>
            <person name="Macias A.M."/>
            <person name="Hajek A.E."/>
            <person name="De Bivort B.L."/>
            <person name="Kasson M.T."/>
            <person name="De Fine Licht H.H."/>
            <person name="Stajich J.E."/>
        </authorList>
    </citation>
    <scope>NUCLEOTIDE SEQUENCE</scope>
    <source>
        <strain evidence="1">Berkeley</strain>
    </source>
</reference>
<comment type="caution">
    <text evidence="1">The sequence shown here is derived from an EMBL/GenBank/DDBJ whole genome shotgun (WGS) entry which is preliminary data.</text>
</comment>
<name>A0ACC2UID2_9FUNG</name>
<accession>A0ACC2UID2</accession>
<organism evidence="1 2">
    <name type="scientific">Entomophthora muscae</name>
    <dbReference type="NCBI Taxonomy" id="34485"/>
    <lineage>
        <taxon>Eukaryota</taxon>
        <taxon>Fungi</taxon>
        <taxon>Fungi incertae sedis</taxon>
        <taxon>Zoopagomycota</taxon>
        <taxon>Entomophthoromycotina</taxon>
        <taxon>Entomophthoromycetes</taxon>
        <taxon>Entomophthorales</taxon>
        <taxon>Entomophthoraceae</taxon>
        <taxon>Entomophthora</taxon>
    </lineage>
</organism>